<dbReference type="RefSeq" id="WP_089215004.1">
    <property type="nucleotide sequence ID" value="NZ_FZPA01000002.1"/>
</dbReference>
<dbReference type="InterPro" id="IPR002197">
    <property type="entry name" value="HTH_Fis"/>
</dbReference>
<dbReference type="GO" id="GO:0043565">
    <property type="term" value="F:sequence-specific DNA binding"/>
    <property type="evidence" value="ECO:0007669"/>
    <property type="project" value="InterPro"/>
</dbReference>
<feature type="domain" description="Response regulatory" evidence="10">
    <location>
        <begin position="9"/>
        <end position="123"/>
    </location>
</feature>
<dbReference type="CDD" id="cd00009">
    <property type="entry name" value="AAA"/>
    <property type="match status" value="1"/>
</dbReference>
<dbReference type="FunFam" id="3.40.50.300:FF:000006">
    <property type="entry name" value="DNA-binding transcriptional regulator NtrC"/>
    <property type="match status" value="1"/>
</dbReference>
<dbReference type="Gene3D" id="3.40.50.2300">
    <property type="match status" value="1"/>
</dbReference>
<dbReference type="AlphaFoldDB" id="A0A239FWE6"/>
<organism evidence="11 12">
    <name type="scientific">Sphingopyxis indica</name>
    <dbReference type="NCBI Taxonomy" id="436663"/>
    <lineage>
        <taxon>Bacteria</taxon>
        <taxon>Pseudomonadati</taxon>
        <taxon>Pseudomonadota</taxon>
        <taxon>Alphaproteobacteria</taxon>
        <taxon>Sphingomonadales</taxon>
        <taxon>Sphingomonadaceae</taxon>
        <taxon>Sphingopyxis</taxon>
    </lineage>
</organism>
<dbReference type="InterPro" id="IPR002078">
    <property type="entry name" value="Sigma_54_int"/>
</dbReference>
<dbReference type="SMART" id="SM00448">
    <property type="entry name" value="REC"/>
    <property type="match status" value="1"/>
</dbReference>
<dbReference type="Pfam" id="PF02954">
    <property type="entry name" value="HTH_8"/>
    <property type="match status" value="1"/>
</dbReference>
<keyword evidence="4" id="KW-0902">Two-component regulatory system</keyword>
<dbReference type="SUPFAM" id="SSF52172">
    <property type="entry name" value="CheY-like"/>
    <property type="match status" value="1"/>
</dbReference>
<evidence type="ECO:0000256" key="2">
    <source>
        <dbReference type="ARBA" id="ARBA00022741"/>
    </source>
</evidence>
<evidence type="ECO:0000256" key="5">
    <source>
        <dbReference type="ARBA" id="ARBA00023015"/>
    </source>
</evidence>
<dbReference type="SUPFAM" id="SSF52540">
    <property type="entry name" value="P-loop containing nucleoside triphosphate hydrolases"/>
    <property type="match status" value="1"/>
</dbReference>
<dbReference type="PROSITE" id="PS00675">
    <property type="entry name" value="SIGMA54_INTERACT_1"/>
    <property type="match status" value="1"/>
</dbReference>
<evidence type="ECO:0000256" key="1">
    <source>
        <dbReference type="ARBA" id="ARBA00022553"/>
    </source>
</evidence>
<evidence type="ECO:0000256" key="8">
    <source>
        <dbReference type="PROSITE-ProRule" id="PRU00169"/>
    </source>
</evidence>
<dbReference type="EMBL" id="FZPA01000002">
    <property type="protein sequence ID" value="SNS60144.1"/>
    <property type="molecule type" value="Genomic_DNA"/>
</dbReference>
<proteinExistence type="predicted"/>
<accession>A0A239FWE6</accession>
<evidence type="ECO:0000313" key="11">
    <source>
        <dbReference type="EMBL" id="SNS60144.1"/>
    </source>
</evidence>
<keyword evidence="1 8" id="KW-0597">Phosphoprotein</keyword>
<name>A0A239FWE6_9SPHN</name>
<dbReference type="PROSITE" id="PS00688">
    <property type="entry name" value="SIGMA54_INTERACT_3"/>
    <property type="match status" value="1"/>
</dbReference>
<evidence type="ECO:0000313" key="12">
    <source>
        <dbReference type="Proteomes" id="UP000198339"/>
    </source>
</evidence>
<evidence type="ECO:0000256" key="6">
    <source>
        <dbReference type="ARBA" id="ARBA00023159"/>
    </source>
</evidence>
<dbReference type="FunFam" id="3.40.50.2300:FF:000018">
    <property type="entry name" value="DNA-binding transcriptional regulator NtrC"/>
    <property type="match status" value="1"/>
</dbReference>
<dbReference type="GO" id="GO:0000160">
    <property type="term" value="P:phosphorelay signal transduction system"/>
    <property type="evidence" value="ECO:0007669"/>
    <property type="project" value="UniProtKB-KW"/>
</dbReference>
<evidence type="ECO:0000259" key="10">
    <source>
        <dbReference type="PROSITE" id="PS50110"/>
    </source>
</evidence>
<dbReference type="Proteomes" id="UP000198339">
    <property type="component" value="Unassembled WGS sequence"/>
</dbReference>
<keyword evidence="7" id="KW-0804">Transcription</keyword>
<feature type="domain" description="Sigma-54 factor interaction" evidence="9">
    <location>
        <begin position="146"/>
        <end position="375"/>
    </location>
</feature>
<keyword evidence="5" id="KW-0805">Transcription regulation</keyword>
<dbReference type="GO" id="GO:0006355">
    <property type="term" value="P:regulation of DNA-templated transcription"/>
    <property type="evidence" value="ECO:0007669"/>
    <property type="project" value="InterPro"/>
</dbReference>
<dbReference type="PROSITE" id="PS50110">
    <property type="entry name" value="RESPONSE_REGULATORY"/>
    <property type="match status" value="1"/>
</dbReference>
<dbReference type="PANTHER" id="PTHR32071:SF57">
    <property type="entry name" value="C4-DICARBOXYLATE TRANSPORT TRANSCRIPTIONAL REGULATORY PROTEIN DCTD"/>
    <property type="match status" value="1"/>
</dbReference>
<keyword evidence="6" id="KW-0010">Activator</keyword>
<dbReference type="Gene3D" id="1.10.8.60">
    <property type="match status" value="1"/>
</dbReference>
<reference evidence="11 12" key="1">
    <citation type="submission" date="2017-06" db="EMBL/GenBank/DDBJ databases">
        <authorList>
            <person name="Kim H.J."/>
            <person name="Triplett B.A."/>
        </authorList>
    </citation>
    <scope>NUCLEOTIDE SEQUENCE [LARGE SCALE GENOMIC DNA]</scope>
    <source>
        <strain evidence="11 12">DS15</strain>
    </source>
</reference>
<dbReference type="InterPro" id="IPR001789">
    <property type="entry name" value="Sig_transdc_resp-reg_receiver"/>
</dbReference>
<keyword evidence="2" id="KW-0547">Nucleotide-binding</keyword>
<dbReference type="PANTHER" id="PTHR32071">
    <property type="entry name" value="TRANSCRIPTIONAL REGULATORY PROTEIN"/>
    <property type="match status" value="1"/>
</dbReference>
<dbReference type="InterPro" id="IPR025944">
    <property type="entry name" value="Sigma_54_int_dom_CS"/>
</dbReference>
<dbReference type="InterPro" id="IPR058031">
    <property type="entry name" value="AAA_lid_NorR"/>
</dbReference>
<sequence length="446" mass="49307">MTFFTGNQTVLFVDDDAQLREANRQTFDLAGLAVDTFAEASAVLPHITPDFTGILITDIRMPGMDGLQLRAAIHEIDPEIPVILITGHADVDMAVRALKDGAFDFLPKPFAADHLVGSARRGLAHRALVLDNRRLRAAVEEIDSPLVGDSQPMVRLRETIAQLAQADIDVLVEGETGTGKELVAHMLHRQSRRRGGALVAVNCAALPQQLAEAELFGTDMVDPASGKLGRPGRIRAAHRGTLFLDEIDTMHPAVQAKLLRVVEEREVQPLGASAPEPVDLRIIAATKTDLMAAVRGGSFREDLYYRLHVVKLRIPPLRERRADIPQTFAYFLDEAAAKLGVDGFRIDDRVRHRLIEHDWPGNVRELKNFAYSIILDLPADAGSSGAITEMTLSERLQRFEAMVIRDALAQCRGDIARTMQILGLPRKTLYDKMARHGIIPRTFRNS</sequence>
<dbReference type="Pfam" id="PF25601">
    <property type="entry name" value="AAA_lid_14"/>
    <property type="match status" value="1"/>
</dbReference>
<dbReference type="SMART" id="SM00382">
    <property type="entry name" value="AAA"/>
    <property type="match status" value="1"/>
</dbReference>
<evidence type="ECO:0000256" key="7">
    <source>
        <dbReference type="ARBA" id="ARBA00023163"/>
    </source>
</evidence>
<feature type="modified residue" description="4-aspartylphosphate" evidence="8">
    <location>
        <position position="58"/>
    </location>
</feature>
<evidence type="ECO:0000256" key="3">
    <source>
        <dbReference type="ARBA" id="ARBA00022840"/>
    </source>
</evidence>
<dbReference type="Gene3D" id="1.10.10.60">
    <property type="entry name" value="Homeodomain-like"/>
    <property type="match status" value="1"/>
</dbReference>
<protein>
    <submittedName>
        <fullName evidence="11">Two-component system, NtrC family, C4-dicarboxylate transport response regulator DctD</fullName>
    </submittedName>
</protein>
<dbReference type="CDD" id="cd17549">
    <property type="entry name" value="REC_DctD-like"/>
    <property type="match status" value="1"/>
</dbReference>
<dbReference type="InterPro" id="IPR011006">
    <property type="entry name" value="CheY-like_superfamily"/>
</dbReference>
<dbReference type="InterPro" id="IPR003593">
    <property type="entry name" value="AAA+_ATPase"/>
</dbReference>
<evidence type="ECO:0000259" key="9">
    <source>
        <dbReference type="PROSITE" id="PS50045"/>
    </source>
</evidence>
<gene>
    <name evidence="11" type="ORF">SAMN06295955_102234</name>
</gene>
<dbReference type="InterPro" id="IPR027417">
    <property type="entry name" value="P-loop_NTPase"/>
</dbReference>
<dbReference type="OrthoDB" id="9154941at2"/>
<dbReference type="InterPro" id="IPR025662">
    <property type="entry name" value="Sigma_54_int_dom_ATP-bd_1"/>
</dbReference>
<keyword evidence="3" id="KW-0067">ATP-binding</keyword>
<evidence type="ECO:0000256" key="4">
    <source>
        <dbReference type="ARBA" id="ARBA00023012"/>
    </source>
</evidence>
<dbReference type="InterPro" id="IPR009057">
    <property type="entry name" value="Homeodomain-like_sf"/>
</dbReference>
<dbReference type="Pfam" id="PF00158">
    <property type="entry name" value="Sigma54_activat"/>
    <property type="match status" value="1"/>
</dbReference>
<dbReference type="PROSITE" id="PS50045">
    <property type="entry name" value="SIGMA54_INTERACT_4"/>
    <property type="match status" value="1"/>
</dbReference>
<dbReference type="Gene3D" id="3.40.50.300">
    <property type="entry name" value="P-loop containing nucleotide triphosphate hydrolases"/>
    <property type="match status" value="1"/>
</dbReference>
<dbReference type="GO" id="GO:0005524">
    <property type="term" value="F:ATP binding"/>
    <property type="evidence" value="ECO:0007669"/>
    <property type="project" value="UniProtKB-KW"/>
</dbReference>
<dbReference type="SUPFAM" id="SSF46689">
    <property type="entry name" value="Homeodomain-like"/>
    <property type="match status" value="1"/>
</dbReference>
<keyword evidence="12" id="KW-1185">Reference proteome</keyword>
<dbReference type="Pfam" id="PF00072">
    <property type="entry name" value="Response_reg"/>
    <property type="match status" value="1"/>
</dbReference>